<dbReference type="PANTHER" id="PTHR33885:SF3">
    <property type="entry name" value="PHAGE SHOCK PROTEIN C"/>
    <property type="match status" value="1"/>
</dbReference>
<evidence type="ECO:0000256" key="1">
    <source>
        <dbReference type="ARBA" id="ARBA00004162"/>
    </source>
</evidence>
<evidence type="ECO:0000256" key="3">
    <source>
        <dbReference type="ARBA" id="ARBA00022692"/>
    </source>
</evidence>
<sequence>MKTSDFFNWIRRSQIVRSDQRWLGGVCSGLANRLGWDVALVRVLMVVLVLMGAGLFVYPLAWILLPNMSGEILAEDLLKGHGGGEAVGVLIFLIFGALTTTITFWGLITVGLFFALIGYAVNQAENPQNWQQQAAPGAPQAAPYFAAGNAMPNAAAGAAGAGQAPINNAYMAAPPLYTTPAAAPIQHVEQERIIHTRKSGGAFLRFLMWGVIFLSGGLAYIAGILMNIAHDDYLAWGRLFLMWAAGVTIFICLITLVLALRGRKTAGYAWLGACGVIFCMMCGAVFGFQGRYVHYANSDSGRMYTYANRYNVRDGQIIKLTKNLVTSLNKGTLFTSTSKFHTPHATLDMTNWKEVMGEHTWTKSDGSQVQSSCPTGDFNIAVNGVKLTILVPRDCSYSREIYGDIVGGYHLNNEWYDRIYEEVNHKYATRFRNLLSDKKKELQDSNGLDDEASEYNDFDFLTDNDDSDWYNQWEEISDYSDFASSASTLGDEYERELDNRLQHDIEMHIDAFSLFGSINIKKG</sequence>
<keyword evidence="3 6" id="KW-0812">Transmembrane</keyword>
<dbReference type="InterPro" id="IPR052027">
    <property type="entry name" value="PspC"/>
</dbReference>
<dbReference type="PANTHER" id="PTHR33885">
    <property type="entry name" value="PHAGE SHOCK PROTEIN C"/>
    <property type="match status" value="1"/>
</dbReference>
<dbReference type="RefSeq" id="WP_021617724.1">
    <property type="nucleotide sequence ID" value="NZ_CAMYCS010000004.1"/>
</dbReference>
<gene>
    <name evidence="8" type="ORF">CYJ32_06685</name>
</gene>
<reference evidence="8 9" key="1">
    <citation type="submission" date="2017-12" db="EMBL/GenBank/DDBJ databases">
        <title>Phylogenetic diversity of female urinary microbiome.</title>
        <authorList>
            <person name="Thomas-White K."/>
            <person name="Wolfe A.J."/>
        </authorList>
    </citation>
    <scope>NUCLEOTIDE SEQUENCE [LARGE SCALE GENOMIC DNA]</scope>
    <source>
        <strain evidence="8 9">UMB0064</strain>
    </source>
</reference>
<evidence type="ECO:0000256" key="6">
    <source>
        <dbReference type="SAM" id="Phobius"/>
    </source>
</evidence>
<feature type="transmembrane region" description="Helical" evidence="6">
    <location>
        <begin position="267"/>
        <end position="288"/>
    </location>
</feature>
<dbReference type="EMBL" id="PKGU01000004">
    <property type="protein sequence ID" value="PKZ14616.1"/>
    <property type="molecule type" value="Genomic_DNA"/>
</dbReference>
<comment type="caution">
    <text evidence="8">The sequence shown here is derived from an EMBL/GenBank/DDBJ whole genome shotgun (WGS) entry which is preliminary data.</text>
</comment>
<keyword evidence="5 6" id="KW-0472">Membrane</keyword>
<dbReference type="InterPro" id="IPR007168">
    <property type="entry name" value="Phageshock_PspC_N"/>
</dbReference>
<evidence type="ECO:0000256" key="2">
    <source>
        <dbReference type="ARBA" id="ARBA00022475"/>
    </source>
</evidence>
<evidence type="ECO:0000256" key="5">
    <source>
        <dbReference type="ARBA" id="ARBA00023136"/>
    </source>
</evidence>
<keyword evidence="2" id="KW-1003">Cell membrane</keyword>
<comment type="subcellular location">
    <subcellularLocation>
        <location evidence="1">Cell membrane</location>
        <topology evidence="1">Single-pass membrane protein</topology>
    </subcellularLocation>
</comment>
<feature type="domain" description="Phage shock protein PspC N-terminal" evidence="7">
    <location>
        <begin position="14"/>
        <end position="67"/>
    </location>
</feature>
<evidence type="ECO:0000259" key="7">
    <source>
        <dbReference type="Pfam" id="PF04024"/>
    </source>
</evidence>
<dbReference type="AlphaFoldDB" id="A0A2I1M3B8"/>
<dbReference type="Proteomes" id="UP000242263">
    <property type="component" value="Unassembled WGS sequence"/>
</dbReference>
<keyword evidence="4 6" id="KW-1133">Transmembrane helix</keyword>
<accession>A0A2I1M3B8</accession>
<organism evidence="8 9">
    <name type="scientific">Alloscardovia omnicolens</name>
    <dbReference type="NCBI Taxonomy" id="419015"/>
    <lineage>
        <taxon>Bacteria</taxon>
        <taxon>Bacillati</taxon>
        <taxon>Actinomycetota</taxon>
        <taxon>Actinomycetes</taxon>
        <taxon>Bifidobacteriales</taxon>
        <taxon>Bifidobacteriaceae</taxon>
        <taxon>Alloscardovia</taxon>
    </lineage>
</organism>
<dbReference type="GO" id="GO:0005886">
    <property type="term" value="C:plasma membrane"/>
    <property type="evidence" value="ECO:0007669"/>
    <property type="project" value="UniProtKB-SubCell"/>
</dbReference>
<feature type="transmembrane region" description="Helical" evidence="6">
    <location>
        <begin position="206"/>
        <end position="228"/>
    </location>
</feature>
<protein>
    <submittedName>
        <fullName evidence="8">PspC domain-containing protein</fullName>
    </submittedName>
</protein>
<evidence type="ECO:0000313" key="8">
    <source>
        <dbReference type="EMBL" id="PKZ14616.1"/>
    </source>
</evidence>
<evidence type="ECO:0000313" key="9">
    <source>
        <dbReference type="Proteomes" id="UP000242263"/>
    </source>
</evidence>
<proteinExistence type="predicted"/>
<name>A0A2I1M3B8_9BIFI</name>
<feature type="transmembrane region" description="Helical" evidence="6">
    <location>
        <begin position="102"/>
        <end position="121"/>
    </location>
</feature>
<evidence type="ECO:0000256" key="4">
    <source>
        <dbReference type="ARBA" id="ARBA00022989"/>
    </source>
</evidence>
<dbReference type="Pfam" id="PF04024">
    <property type="entry name" value="PspC"/>
    <property type="match status" value="1"/>
</dbReference>
<feature type="transmembrane region" description="Helical" evidence="6">
    <location>
        <begin position="39"/>
        <end position="65"/>
    </location>
</feature>
<feature type="transmembrane region" description="Helical" evidence="6">
    <location>
        <begin position="240"/>
        <end position="260"/>
    </location>
</feature>